<dbReference type="Proteomes" id="UP000660554">
    <property type="component" value="Unassembled WGS sequence"/>
</dbReference>
<keyword evidence="2" id="KW-1185">Reference proteome</keyword>
<comment type="caution">
    <text evidence="1">The sequence shown here is derived from an EMBL/GenBank/DDBJ whole genome shotgun (WGS) entry which is preliminary data.</text>
</comment>
<proteinExistence type="predicted"/>
<dbReference type="EMBL" id="BNDV01000016">
    <property type="protein sequence ID" value="GHI16764.1"/>
    <property type="molecule type" value="Genomic_DNA"/>
</dbReference>
<evidence type="ECO:0000313" key="1">
    <source>
        <dbReference type="EMBL" id="GHI16764.1"/>
    </source>
</evidence>
<protein>
    <submittedName>
        <fullName evidence="1">Uncharacterized protein</fullName>
    </submittedName>
</protein>
<sequence>MGSSRAYPVYRTDDLGEAYRRARLLCGRMRPLEPEMWLCARTESVAEARGMAALLPAGMFDPSDYWAAADTWYLGAELPRDDRELAAALPLTVDAYAAPGPVEQAFLRALRGGAATMLWRGAWPDVPGIPSSTADPTNQRVELDLNEEHPDGRHTVYVHFATADEAGAAHLAAFVGGTVLGPVQVGR</sequence>
<gene>
    <name evidence="1" type="ORF">Scinn_62270</name>
</gene>
<name>A0ABQ3NVG5_STRVG</name>
<organism evidence="1 2">
    <name type="scientific">Streptomyces virginiae</name>
    <name type="common">Streptomyces cinnamonensis</name>
    <dbReference type="NCBI Taxonomy" id="1961"/>
    <lineage>
        <taxon>Bacteria</taxon>
        <taxon>Bacillati</taxon>
        <taxon>Actinomycetota</taxon>
        <taxon>Actinomycetes</taxon>
        <taxon>Kitasatosporales</taxon>
        <taxon>Streptomycetaceae</taxon>
        <taxon>Streptomyces</taxon>
    </lineage>
</organism>
<evidence type="ECO:0000313" key="2">
    <source>
        <dbReference type="Proteomes" id="UP000660554"/>
    </source>
</evidence>
<accession>A0ABQ3NVG5</accession>
<reference evidence="2" key="1">
    <citation type="submission" date="2020-09" db="EMBL/GenBank/DDBJ databases">
        <title>Whole genome shotgun sequence of Streptomyces cinnamonensis NBRC 15873.</title>
        <authorList>
            <person name="Komaki H."/>
            <person name="Tamura T."/>
        </authorList>
    </citation>
    <scope>NUCLEOTIDE SEQUENCE [LARGE SCALE GENOMIC DNA]</scope>
    <source>
        <strain evidence="2">NBRC 15873</strain>
    </source>
</reference>